<evidence type="ECO:0000256" key="3">
    <source>
        <dbReference type="ARBA" id="ARBA00022900"/>
    </source>
</evidence>
<dbReference type="EMBL" id="AYRZ02000001">
    <property type="protein sequence ID" value="PHT92528.1"/>
    <property type="molecule type" value="Genomic_DNA"/>
</dbReference>
<dbReference type="Gene3D" id="3.30.10.10">
    <property type="entry name" value="Trypsin Inhibitor V, subunit A"/>
    <property type="match status" value="1"/>
</dbReference>
<reference evidence="5 6" key="2">
    <citation type="journal article" date="2017" name="Genome Biol.">
        <title>New reference genome sequences of hot pepper reveal the massive evolution of plant disease-resistance genes by retroduplication.</title>
        <authorList>
            <person name="Kim S."/>
            <person name="Park J."/>
            <person name="Yeom S.I."/>
            <person name="Kim Y.M."/>
            <person name="Seo E."/>
            <person name="Kim K.T."/>
            <person name="Kim M.S."/>
            <person name="Lee J.M."/>
            <person name="Cheong K."/>
            <person name="Shin H.S."/>
            <person name="Kim S.B."/>
            <person name="Han K."/>
            <person name="Lee J."/>
            <person name="Park M."/>
            <person name="Lee H.A."/>
            <person name="Lee H.Y."/>
            <person name="Lee Y."/>
            <person name="Oh S."/>
            <person name="Lee J.H."/>
            <person name="Choi E."/>
            <person name="Choi E."/>
            <person name="Lee S.E."/>
            <person name="Jeon J."/>
            <person name="Kim H."/>
            <person name="Choi G."/>
            <person name="Song H."/>
            <person name="Lee J."/>
            <person name="Lee S.C."/>
            <person name="Kwon J.K."/>
            <person name="Lee H.Y."/>
            <person name="Koo N."/>
            <person name="Hong Y."/>
            <person name="Kim R.W."/>
            <person name="Kang W.H."/>
            <person name="Huh J.H."/>
            <person name="Kang B.C."/>
            <person name="Yang T.J."/>
            <person name="Lee Y.H."/>
            <person name="Bennetzen J.L."/>
            <person name="Choi D."/>
        </authorList>
    </citation>
    <scope>NUCLEOTIDE SEQUENCE [LARGE SCALE GENOMIC DNA]</scope>
    <source>
        <strain evidence="6">cv. CM334</strain>
    </source>
</reference>
<evidence type="ECO:0000313" key="5">
    <source>
        <dbReference type="EMBL" id="PHT92528.1"/>
    </source>
</evidence>
<feature type="signal peptide" evidence="4">
    <location>
        <begin position="1"/>
        <end position="26"/>
    </location>
</feature>
<evidence type="ECO:0008006" key="7">
    <source>
        <dbReference type="Google" id="ProtNLM"/>
    </source>
</evidence>
<keyword evidence="3" id="KW-0722">Serine protease inhibitor</keyword>
<reference evidence="5 6" key="1">
    <citation type="journal article" date="2014" name="Nat. Genet.">
        <title>Genome sequence of the hot pepper provides insights into the evolution of pungency in Capsicum species.</title>
        <authorList>
            <person name="Kim S."/>
            <person name="Park M."/>
            <person name="Yeom S.I."/>
            <person name="Kim Y.M."/>
            <person name="Lee J.M."/>
            <person name="Lee H.A."/>
            <person name="Seo E."/>
            <person name="Choi J."/>
            <person name="Cheong K."/>
            <person name="Kim K.T."/>
            <person name="Jung K."/>
            <person name="Lee G.W."/>
            <person name="Oh S.K."/>
            <person name="Bae C."/>
            <person name="Kim S.B."/>
            <person name="Lee H.Y."/>
            <person name="Kim S.Y."/>
            <person name="Kim M.S."/>
            <person name="Kang B.C."/>
            <person name="Jo Y.D."/>
            <person name="Yang H.B."/>
            <person name="Jeong H.J."/>
            <person name="Kang W.H."/>
            <person name="Kwon J.K."/>
            <person name="Shin C."/>
            <person name="Lim J.Y."/>
            <person name="Park J.H."/>
            <person name="Huh J.H."/>
            <person name="Kim J.S."/>
            <person name="Kim B.D."/>
            <person name="Cohen O."/>
            <person name="Paran I."/>
            <person name="Suh M.C."/>
            <person name="Lee S.B."/>
            <person name="Kim Y.K."/>
            <person name="Shin Y."/>
            <person name="Noh S.J."/>
            <person name="Park J."/>
            <person name="Seo Y.S."/>
            <person name="Kwon S.Y."/>
            <person name="Kim H.A."/>
            <person name="Park J.M."/>
            <person name="Kim H.J."/>
            <person name="Choi S.B."/>
            <person name="Bosland P.W."/>
            <person name="Reeves G."/>
            <person name="Jo S.H."/>
            <person name="Lee B.W."/>
            <person name="Cho H.T."/>
            <person name="Choi H.S."/>
            <person name="Lee M.S."/>
            <person name="Yu Y."/>
            <person name="Do Choi Y."/>
            <person name="Park B.S."/>
            <person name="van Deynze A."/>
            <person name="Ashrafi H."/>
            <person name="Hill T."/>
            <person name="Kim W.T."/>
            <person name="Pai H.S."/>
            <person name="Ahn H.K."/>
            <person name="Yeam I."/>
            <person name="Giovannoni J.J."/>
            <person name="Rose J.K."/>
            <person name="Sorensen I."/>
            <person name="Lee S.J."/>
            <person name="Kim R.W."/>
            <person name="Choi I.Y."/>
            <person name="Choi B.S."/>
            <person name="Lim J.S."/>
            <person name="Lee Y.H."/>
            <person name="Choi D."/>
        </authorList>
    </citation>
    <scope>NUCLEOTIDE SEQUENCE [LARGE SCALE GENOMIC DNA]</scope>
    <source>
        <strain evidence="6">cv. CM334</strain>
    </source>
</reference>
<sequence>MKKIIIIIFFSLGFLLLSQISSMVASKHPYPPCLDCTCTGNYCKQPGETVPYEWSELIGTEIHKAKVIVERTNPNVTAVVLLEVSCIHIFNVCCNRVWLCPDGDGRVRIKPIVG</sequence>
<comment type="similarity">
    <text evidence="1">Belongs to the protease inhibitor I13 (potato type I serine protease inhibitor) family.</text>
</comment>
<gene>
    <name evidence="5" type="ORF">T459_00410</name>
</gene>
<evidence type="ECO:0000256" key="2">
    <source>
        <dbReference type="ARBA" id="ARBA00022690"/>
    </source>
</evidence>
<comment type="caution">
    <text evidence="5">The sequence shown here is derived from an EMBL/GenBank/DDBJ whole genome shotgun (WGS) entry which is preliminary data.</text>
</comment>
<proteinExistence type="inferred from homology"/>
<dbReference type="Proteomes" id="UP000222542">
    <property type="component" value="Unassembled WGS sequence"/>
</dbReference>
<accession>A0A2G3AEB7</accession>
<dbReference type="SUPFAM" id="SSF54654">
    <property type="entry name" value="CI-2 family of serine protease inhibitors"/>
    <property type="match status" value="1"/>
</dbReference>
<keyword evidence="6" id="KW-1185">Reference proteome</keyword>
<protein>
    <recommendedName>
        <fullName evidence="7">Serine protease inhibitor, potato inhibitor I-type family protein</fullName>
    </recommendedName>
</protein>
<dbReference type="Gramene" id="PHT92528">
    <property type="protein sequence ID" value="PHT92528"/>
    <property type="gene ID" value="T459_00410"/>
</dbReference>
<name>A0A2G3AEB7_CAPAN</name>
<dbReference type="PANTHER" id="PTHR33091:SF81">
    <property type="entry name" value="SERINE PROTEASE INHIBITOR, POTATO INHIBITOR I-TYPE FAMILY PROTEIN"/>
    <property type="match status" value="1"/>
</dbReference>
<dbReference type="PANTHER" id="PTHR33091">
    <property type="entry name" value="PROTEIN, PUTATIVE, EXPRESSED-RELATED"/>
    <property type="match status" value="1"/>
</dbReference>
<dbReference type="InterPro" id="IPR000864">
    <property type="entry name" value="Prot_inh_pot1"/>
</dbReference>
<dbReference type="AlphaFoldDB" id="A0A2G3AEB7"/>
<dbReference type="GO" id="GO:0004867">
    <property type="term" value="F:serine-type endopeptidase inhibitor activity"/>
    <property type="evidence" value="ECO:0007669"/>
    <property type="project" value="UniProtKB-KW"/>
</dbReference>
<evidence type="ECO:0000256" key="1">
    <source>
        <dbReference type="ARBA" id="ARBA00008210"/>
    </source>
</evidence>
<organism evidence="5 6">
    <name type="scientific">Capsicum annuum</name>
    <name type="common">Capsicum pepper</name>
    <dbReference type="NCBI Taxonomy" id="4072"/>
    <lineage>
        <taxon>Eukaryota</taxon>
        <taxon>Viridiplantae</taxon>
        <taxon>Streptophyta</taxon>
        <taxon>Embryophyta</taxon>
        <taxon>Tracheophyta</taxon>
        <taxon>Spermatophyta</taxon>
        <taxon>Magnoliopsida</taxon>
        <taxon>eudicotyledons</taxon>
        <taxon>Gunneridae</taxon>
        <taxon>Pentapetalae</taxon>
        <taxon>asterids</taxon>
        <taxon>lamiids</taxon>
        <taxon>Solanales</taxon>
        <taxon>Solanaceae</taxon>
        <taxon>Solanoideae</taxon>
        <taxon>Capsiceae</taxon>
        <taxon>Capsicum</taxon>
    </lineage>
</organism>
<evidence type="ECO:0000256" key="4">
    <source>
        <dbReference type="SAM" id="SignalP"/>
    </source>
</evidence>
<dbReference type="GO" id="GO:0009611">
    <property type="term" value="P:response to wounding"/>
    <property type="evidence" value="ECO:0007669"/>
    <property type="project" value="InterPro"/>
</dbReference>
<dbReference type="InterPro" id="IPR036354">
    <property type="entry name" value="Prot_inh_pot1_sf"/>
</dbReference>
<keyword evidence="4" id="KW-0732">Signal</keyword>
<evidence type="ECO:0000313" key="6">
    <source>
        <dbReference type="Proteomes" id="UP000222542"/>
    </source>
</evidence>
<dbReference type="Pfam" id="PF00280">
    <property type="entry name" value="potato_inhibit"/>
    <property type="match status" value="1"/>
</dbReference>
<feature type="chain" id="PRO_5013686600" description="Serine protease inhibitor, potato inhibitor I-type family protein" evidence="4">
    <location>
        <begin position="27"/>
        <end position="114"/>
    </location>
</feature>
<keyword evidence="2" id="KW-0646">Protease inhibitor</keyword>